<dbReference type="EMBL" id="MSFO01000002">
    <property type="protein sequence ID" value="PLB52142.1"/>
    <property type="molecule type" value="Genomic_DNA"/>
</dbReference>
<evidence type="ECO:0000313" key="1">
    <source>
        <dbReference type="EMBL" id="PLB52142.1"/>
    </source>
</evidence>
<sequence>MRGHGCDADRRCAQNLKWRFFGSEVISSLMTRAGLEALLLENEFQGMETSARGLCASG</sequence>
<gene>
    <name evidence="1" type="ORF">P170DRAFT_433984</name>
</gene>
<reference evidence="1 2" key="1">
    <citation type="submission" date="2016-12" db="EMBL/GenBank/DDBJ databases">
        <title>The genomes of Aspergillus section Nigri reveals drivers in fungal speciation.</title>
        <authorList>
            <consortium name="DOE Joint Genome Institute"/>
            <person name="Vesth T.C."/>
            <person name="Nybo J."/>
            <person name="Theobald S."/>
            <person name="Brandl J."/>
            <person name="Frisvad J.C."/>
            <person name="Nielsen K.F."/>
            <person name="Lyhne E.K."/>
            <person name="Kogle M.E."/>
            <person name="Kuo A."/>
            <person name="Riley R."/>
            <person name="Clum A."/>
            <person name="Nolan M."/>
            <person name="Lipzen A."/>
            <person name="Salamov A."/>
            <person name="Henrissat B."/>
            <person name="Wiebenga A."/>
            <person name="De Vries R.P."/>
            <person name="Grigoriev I.V."/>
            <person name="Mortensen U.H."/>
            <person name="Andersen M.R."/>
            <person name="Baker S.E."/>
        </authorList>
    </citation>
    <scope>NUCLEOTIDE SEQUENCE [LARGE SCALE GENOMIC DNA]</scope>
    <source>
        <strain evidence="1 2">IBT 23096</strain>
    </source>
</reference>
<name>A0A2I2GGZ8_9EURO</name>
<dbReference type="AlphaFoldDB" id="A0A2I2GGZ8"/>
<accession>A0A2I2GGZ8</accession>
<proteinExistence type="predicted"/>
<dbReference type="GeneID" id="36556320"/>
<keyword evidence="2" id="KW-1185">Reference proteome</keyword>
<dbReference type="Proteomes" id="UP000234275">
    <property type="component" value="Unassembled WGS sequence"/>
</dbReference>
<dbReference type="RefSeq" id="XP_024707444.1">
    <property type="nucleotide sequence ID" value="XM_024848621.1"/>
</dbReference>
<organism evidence="1 2">
    <name type="scientific">Aspergillus steynii IBT 23096</name>
    <dbReference type="NCBI Taxonomy" id="1392250"/>
    <lineage>
        <taxon>Eukaryota</taxon>
        <taxon>Fungi</taxon>
        <taxon>Dikarya</taxon>
        <taxon>Ascomycota</taxon>
        <taxon>Pezizomycotina</taxon>
        <taxon>Eurotiomycetes</taxon>
        <taxon>Eurotiomycetidae</taxon>
        <taxon>Eurotiales</taxon>
        <taxon>Aspergillaceae</taxon>
        <taxon>Aspergillus</taxon>
        <taxon>Aspergillus subgen. Circumdati</taxon>
    </lineage>
</organism>
<comment type="caution">
    <text evidence="1">The sequence shown here is derived from an EMBL/GenBank/DDBJ whole genome shotgun (WGS) entry which is preliminary data.</text>
</comment>
<dbReference type="VEuPathDB" id="FungiDB:P170DRAFT_433984"/>
<protein>
    <submittedName>
        <fullName evidence="1">Uncharacterized protein</fullName>
    </submittedName>
</protein>
<evidence type="ECO:0000313" key="2">
    <source>
        <dbReference type="Proteomes" id="UP000234275"/>
    </source>
</evidence>